<accession>A0ACC0EQ55</accession>
<evidence type="ECO:0000313" key="1">
    <source>
        <dbReference type="EMBL" id="KAI7956547.1"/>
    </source>
</evidence>
<comment type="caution">
    <text evidence="1">The sequence shown here is derived from an EMBL/GenBank/DDBJ whole genome shotgun (WGS) entry which is preliminary data.</text>
</comment>
<organism evidence="1 2">
    <name type="scientific">Puccinia striiformis f. sp. tritici</name>
    <dbReference type="NCBI Taxonomy" id="168172"/>
    <lineage>
        <taxon>Eukaryota</taxon>
        <taxon>Fungi</taxon>
        <taxon>Dikarya</taxon>
        <taxon>Basidiomycota</taxon>
        <taxon>Pucciniomycotina</taxon>
        <taxon>Pucciniomycetes</taxon>
        <taxon>Pucciniales</taxon>
        <taxon>Pucciniaceae</taxon>
        <taxon>Puccinia</taxon>
    </lineage>
</organism>
<reference evidence="2" key="2">
    <citation type="journal article" date="2018" name="Mol. Plant Microbe Interact.">
        <title>Genome sequence resources for the wheat stripe rust pathogen (Puccinia striiformis f. sp. tritici) and the barley stripe rust pathogen (Puccinia striiformis f. sp. hordei).</title>
        <authorList>
            <person name="Xia C."/>
            <person name="Wang M."/>
            <person name="Yin C."/>
            <person name="Cornejo O.E."/>
            <person name="Hulbert S.H."/>
            <person name="Chen X."/>
        </authorList>
    </citation>
    <scope>NUCLEOTIDE SEQUENCE [LARGE SCALE GENOMIC DNA]</scope>
    <source>
        <strain evidence="2">93-210</strain>
    </source>
</reference>
<reference evidence="1 2" key="3">
    <citation type="journal article" date="2022" name="Microbiol. Spectr.">
        <title>Folding features and dynamics of 3D genome architecture in plant fungal pathogens.</title>
        <authorList>
            <person name="Xia C."/>
        </authorList>
    </citation>
    <scope>NUCLEOTIDE SEQUENCE [LARGE SCALE GENOMIC DNA]</scope>
    <source>
        <strain evidence="1 2">93-210</strain>
    </source>
</reference>
<reference evidence="2" key="1">
    <citation type="journal article" date="2018" name="BMC Genomics">
        <title>Genomic insights into host adaptation between the wheat stripe rust pathogen (Puccinia striiformis f. sp. tritici) and the barley stripe rust pathogen (Puccinia striiformis f. sp. hordei).</title>
        <authorList>
            <person name="Xia C."/>
            <person name="Wang M."/>
            <person name="Yin C."/>
            <person name="Cornejo O.E."/>
            <person name="Hulbert S.H."/>
            <person name="Chen X."/>
        </authorList>
    </citation>
    <scope>NUCLEOTIDE SEQUENCE [LARGE SCALE GENOMIC DNA]</scope>
    <source>
        <strain evidence="2">93-210</strain>
    </source>
</reference>
<evidence type="ECO:0000313" key="2">
    <source>
        <dbReference type="Proteomes" id="UP001060170"/>
    </source>
</evidence>
<name>A0ACC0EQ55_9BASI</name>
<sequence length="66" mass="7487">MNDNVIDVCQSLLIKVTERSSIASCAAILTHRCRTENYFGFASHRPDFSIEHRASIITYTIPFLVL</sequence>
<gene>
    <name evidence="1" type="ORF">MJO28_003642</name>
</gene>
<proteinExistence type="predicted"/>
<protein>
    <submittedName>
        <fullName evidence="1">Uncharacterized protein</fullName>
    </submittedName>
</protein>
<dbReference type="Proteomes" id="UP001060170">
    <property type="component" value="Chromosome 4"/>
</dbReference>
<keyword evidence="2" id="KW-1185">Reference proteome</keyword>
<dbReference type="EMBL" id="CM045868">
    <property type="protein sequence ID" value="KAI7956547.1"/>
    <property type="molecule type" value="Genomic_DNA"/>
</dbReference>